<dbReference type="Pfam" id="PF07556">
    <property type="entry name" value="DUF1538"/>
    <property type="match status" value="1"/>
</dbReference>
<organism evidence="2">
    <name type="scientific">marine metagenome</name>
    <dbReference type="NCBI Taxonomy" id="408172"/>
    <lineage>
        <taxon>unclassified sequences</taxon>
        <taxon>metagenomes</taxon>
        <taxon>ecological metagenomes</taxon>
    </lineage>
</organism>
<accession>A0A382P1H1</accession>
<evidence type="ECO:0008006" key="3">
    <source>
        <dbReference type="Google" id="ProtNLM"/>
    </source>
</evidence>
<feature type="non-terminal residue" evidence="2">
    <location>
        <position position="1"/>
    </location>
</feature>
<evidence type="ECO:0000256" key="1">
    <source>
        <dbReference type="SAM" id="Phobius"/>
    </source>
</evidence>
<keyword evidence="1" id="KW-0472">Membrane</keyword>
<dbReference type="EMBL" id="UINC01103887">
    <property type="protein sequence ID" value="SVC66617.1"/>
    <property type="molecule type" value="Genomic_DNA"/>
</dbReference>
<protein>
    <recommendedName>
        <fullName evidence="3">DUF1538 domain-containing protein</fullName>
    </recommendedName>
</protein>
<keyword evidence="1" id="KW-1133">Transmembrane helix</keyword>
<feature type="transmembrane region" description="Helical" evidence="1">
    <location>
        <begin position="104"/>
        <end position="126"/>
    </location>
</feature>
<dbReference type="InterPro" id="IPR011435">
    <property type="entry name" value="UmpAB"/>
</dbReference>
<reference evidence="2" key="1">
    <citation type="submission" date="2018-05" db="EMBL/GenBank/DDBJ databases">
        <authorList>
            <person name="Lanie J.A."/>
            <person name="Ng W.-L."/>
            <person name="Kazmierczak K.M."/>
            <person name="Andrzejewski T.M."/>
            <person name="Davidsen T.M."/>
            <person name="Wayne K.J."/>
            <person name="Tettelin H."/>
            <person name="Glass J.I."/>
            <person name="Rusch D."/>
            <person name="Podicherti R."/>
            <person name="Tsui H.-C.T."/>
            <person name="Winkler M.E."/>
        </authorList>
    </citation>
    <scope>NUCLEOTIDE SEQUENCE</scope>
</reference>
<dbReference type="AlphaFoldDB" id="A0A382P1H1"/>
<proteinExistence type="predicted"/>
<keyword evidence="1" id="KW-0812">Transmembrane</keyword>
<gene>
    <name evidence="2" type="ORF">METZ01_LOCUS319471</name>
</gene>
<sequence>MTQTGQQTSGKVKVSFTQGLKMIGPYVQERLLEQVKAVWLIITYLFLFQTIVLGVAIAEASVIAGGIALVVVGLTFFMEGLVLGLMPLGEIVGVKLPQKQSLPVILLFALFLGFLATLAEPAIGVLKAAGMSV</sequence>
<name>A0A382P1H1_9ZZZZ</name>
<feature type="transmembrane region" description="Helical" evidence="1">
    <location>
        <begin position="63"/>
        <end position="83"/>
    </location>
</feature>
<evidence type="ECO:0000313" key="2">
    <source>
        <dbReference type="EMBL" id="SVC66617.1"/>
    </source>
</evidence>
<feature type="transmembrane region" description="Helical" evidence="1">
    <location>
        <begin position="37"/>
        <end position="57"/>
    </location>
</feature>
<feature type="non-terminal residue" evidence="2">
    <location>
        <position position="133"/>
    </location>
</feature>